<sequence length="88" mass="10156">MQSNGASAMGGSQEKNRATNKRERTRKTILRLFYCERRRQFVEDSKSITEIKASIKPIIEESPCTMGIEEERKVLSRNQTVLKTVFAF</sequence>
<keyword evidence="3" id="KW-1185">Reference proteome</keyword>
<dbReference type="AlphaFoldDB" id="A0AAV4RTV0"/>
<reference evidence="2 3" key="1">
    <citation type="submission" date="2021-06" db="EMBL/GenBank/DDBJ databases">
        <title>Caerostris extrusa draft genome.</title>
        <authorList>
            <person name="Kono N."/>
            <person name="Arakawa K."/>
        </authorList>
    </citation>
    <scope>NUCLEOTIDE SEQUENCE [LARGE SCALE GENOMIC DNA]</scope>
</reference>
<comment type="caution">
    <text evidence="2">The sequence shown here is derived from an EMBL/GenBank/DDBJ whole genome shotgun (WGS) entry which is preliminary data.</text>
</comment>
<organism evidence="2 3">
    <name type="scientific">Caerostris extrusa</name>
    <name type="common">Bark spider</name>
    <name type="synonym">Caerostris bankana</name>
    <dbReference type="NCBI Taxonomy" id="172846"/>
    <lineage>
        <taxon>Eukaryota</taxon>
        <taxon>Metazoa</taxon>
        <taxon>Ecdysozoa</taxon>
        <taxon>Arthropoda</taxon>
        <taxon>Chelicerata</taxon>
        <taxon>Arachnida</taxon>
        <taxon>Araneae</taxon>
        <taxon>Araneomorphae</taxon>
        <taxon>Entelegynae</taxon>
        <taxon>Araneoidea</taxon>
        <taxon>Araneidae</taxon>
        <taxon>Caerostris</taxon>
    </lineage>
</organism>
<evidence type="ECO:0000313" key="2">
    <source>
        <dbReference type="EMBL" id="GIY24129.1"/>
    </source>
</evidence>
<proteinExistence type="predicted"/>
<protein>
    <submittedName>
        <fullName evidence="2">Uncharacterized protein</fullName>
    </submittedName>
</protein>
<dbReference type="EMBL" id="BPLR01008355">
    <property type="protein sequence ID" value="GIY24129.1"/>
    <property type="molecule type" value="Genomic_DNA"/>
</dbReference>
<name>A0AAV4RTV0_CAEEX</name>
<accession>A0AAV4RTV0</accession>
<dbReference type="Proteomes" id="UP001054945">
    <property type="component" value="Unassembled WGS sequence"/>
</dbReference>
<feature type="region of interest" description="Disordered" evidence="1">
    <location>
        <begin position="1"/>
        <end position="22"/>
    </location>
</feature>
<evidence type="ECO:0000313" key="3">
    <source>
        <dbReference type="Proteomes" id="UP001054945"/>
    </source>
</evidence>
<gene>
    <name evidence="2" type="ORF">CEXT_341311</name>
</gene>
<evidence type="ECO:0000256" key="1">
    <source>
        <dbReference type="SAM" id="MobiDB-lite"/>
    </source>
</evidence>